<dbReference type="EnsemblMetazoa" id="Aqu2.1.02835_001">
    <property type="protein sequence ID" value="Aqu2.1.02835_001"/>
    <property type="gene ID" value="Aqu2.1.02835"/>
</dbReference>
<sequence length="64" mass="7200">SGESTKLCNANHVNFLGPSQCKNNLINYCVLYQLTKSTVIMTLWPATAISNARMKMDRPITKLR</sequence>
<dbReference type="InParanoid" id="A0A1X7SL83"/>
<proteinExistence type="predicted"/>
<organism evidence="1">
    <name type="scientific">Amphimedon queenslandica</name>
    <name type="common">Sponge</name>
    <dbReference type="NCBI Taxonomy" id="400682"/>
    <lineage>
        <taxon>Eukaryota</taxon>
        <taxon>Metazoa</taxon>
        <taxon>Porifera</taxon>
        <taxon>Demospongiae</taxon>
        <taxon>Heteroscleromorpha</taxon>
        <taxon>Haplosclerida</taxon>
        <taxon>Niphatidae</taxon>
        <taxon>Amphimedon</taxon>
    </lineage>
</organism>
<dbReference type="AlphaFoldDB" id="A0A1X7SL83"/>
<reference evidence="1" key="1">
    <citation type="submission" date="2017-05" db="UniProtKB">
        <authorList>
            <consortium name="EnsemblMetazoa"/>
        </authorList>
    </citation>
    <scope>IDENTIFICATION</scope>
</reference>
<name>A0A1X7SL83_AMPQE</name>
<evidence type="ECO:0000313" key="1">
    <source>
        <dbReference type="EnsemblMetazoa" id="Aqu2.1.02835_001"/>
    </source>
</evidence>
<accession>A0A1X7SL83</accession>
<protein>
    <submittedName>
        <fullName evidence="1">Uncharacterized protein</fullName>
    </submittedName>
</protein>